<feature type="transmembrane region" description="Helical" evidence="1">
    <location>
        <begin position="203"/>
        <end position="223"/>
    </location>
</feature>
<feature type="transmembrane region" description="Helical" evidence="1">
    <location>
        <begin position="120"/>
        <end position="142"/>
    </location>
</feature>
<dbReference type="Proteomes" id="UP000663848">
    <property type="component" value="Unassembled WGS sequence"/>
</dbReference>
<evidence type="ECO:0000313" key="6">
    <source>
        <dbReference type="EMBL" id="CAF4753739.1"/>
    </source>
</evidence>
<reference evidence="2" key="1">
    <citation type="submission" date="2021-02" db="EMBL/GenBank/DDBJ databases">
        <authorList>
            <person name="Nowell W R."/>
        </authorList>
    </citation>
    <scope>NUCLEOTIDE SEQUENCE</scope>
</reference>
<name>A0A817TI72_9BILA</name>
<accession>A0A817TI72</accession>
<dbReference type="AlphaFoldDB" id="A0A817TI72"/>
<evidence type="ECO:0000313" key="3">
    <source>
        <dbReference type="EMBL" id="CAF3433566.1"/>
    </source>
</evidence>
<dbReference type="Proteomes" id="UP000663851">
    <property type="component" value="Unassembled WGS sequence"/>
</dbReference>
<dbReference type="EMBL" id="CAJNYD010001192">
    <property type="protein sequence ID" value="CAF3323227.1"/>
    <property type="molecule type" value="Genomic_DNA"/>
</dbReference>
<dbReference type="EMBL" id="CAJOBO010002009">
    <property type="protein sequence ID" value="CAF4425103.1"/>
    <property type="molecule type" value="Genomic_DNA"/>
</dbReference>
<keyword evidence="1" id="KW-0812">Transmembrane</keyword>
<dbReference type="Proteomes" id="UP000663872">
    <property type="component" value="Unassembled WGS sequence"/>
</dbReference>
<feature type="transmembrane region" description="Helical" evidence="1">
    <location>
        <begin position="151"/>
        <end position="174"/>
    </location>
</feature>
<dbReference type="EMBL" id="CAJNYT010005308">
    <property type="protein sequence ID" value="CAF3728549.1"/>
    <property type="molecule type" value="Genomic_DNA"/>
</dbReference>
<evidence type="ECO:0000313" key="7">
    <source>
        <dbReference type="Proteomes" id="UP000663833"/>
    </source>
</evidence>
<dbReference type="Gene3D" id="1.20.1070.10">
    <property type="entry name" value="Rhodopsin 7-helix transmembrane proteins"/>
    <property type="match status" value="1"/>
</dbReference>
<gene>
    <name evidence="4" type="ORF">GRG538_LOCUS30113</name>
    <name evidence="5" type="ORF">HFQ381_LOCUS21889</name>
    <name evidence="2" type="ORF">LUA448_LOCUS10164</name>
    <name evidence="6" type="ORF">QYT958_LOCUS21165</name>
    <name evidence="3" type="ORF">TIS948_LOCUS30545</name>
</gene>
<dbReference type="EMBL" id="CAJNXB010005648">
    <property type="protein sequence ID" value="CAF3433566.1"/>
    <property type="molecule type" value="Genomic_DNA"/>
</dbReference>
<evidence type="ECO:0000256" key="1">
    <source>
        <dbReference type="SAM" id="Phobius"/>
    </source>
</evidence>
<comment type="caution">
    <text evidence="2">The sequence shown here is derived from an EMBL/GenBank/DDBJ whole genome shotgun (WGS) entry which is preliminary data.</text>
</comment>
<feature type="transmembrane region" description="Helical" evidence="1">
    <location>
        <begin position="79"/>
        <end position="100"/>
    </location>
</feature>
<organism evidence="2 7">
    <name type="scientific">Rotaria socialis</name>
    <dbReference type="NCBI Taxonomy" id="392032"/>
    <lineage>
        <taxon>Eukaryota</taxon>
        <taxon>Metazoa</taxon>
        <taxon>Spiralia</taxon>
        <taxon>Gnathifera</taxon>
        <taxon>Rotifera</taxon>
        <taxon>Eurotatoria</taxon>
        <taxon>Bdelloidea</taxon>
        <taxon>Philodinida</taxon>
        <taxon>Philodinidae</taxon>
        <taxon>Rotaria</taxon>
    </lineage>
</organism>
<keyword evidence="1" id="KW-0472">Membrane</keyword>
<sequence>MLYVQLFILSIIGFIGIVFNWLLILAIQRKTYHYQHSQRNPSPIPVKSLLRARSSVAAQLIQPPLLPSVRSSISIFDKFILAFLINDIFVCNFLLPLRLVDLSKGLPFGFLCFILKAFEKLTTMIELIIIFSLLIISLIYFWKKHLLTEKVWFVLFILMLPILVTGFLPTLTYIDVEEQEFNKRPPTCKQVYIYIDLTTYKTLNLFCCLITHLMIFISFILLIKMQSAIRVYKKNTLKNLTEAAVVSKVDVTSLEQGAHDYNRHRSMYYSASITVEPMISGGFNASVKTASEPIDYVTYLAVTENSHTLSNHSVICQPMKNIGIMYGLL</sequence>
<evidence type="ECO:0000313" key="4">
    <source>
        <dbReference type="EMBL" id="CAF3728549.1"/>
    </source>
</evidence>
<protein>
    <submittedName>
        <fullName evidence="2">Uncharacterized protein</fullName>
    </submittedName>
</protein>
<dbReference type="Proteomes" id="UP000663825">
    <property type="component" value="Unassembled WGS sequence"/>
</dbReference>
<proteinExistence type="predicted"/>
<dbReference type="Proteomes" id="UP000663833">
    <property type="component" value="Unassembled WGS sequence"/>
</dbReference>
<evidence type="ECO:0000313" key="2">
    <source>
        <dbReference type="EMBL" id="CAF3323227.1"/>
    </source>
</evidence>
<dbReference type="OrthoDB" id="10040793at2759"/>
<keyword evidence="1" id="KW-1133">Transmembrane helix</keyword>
<dbReference type="EMBL" id="CAJOBR010003815">
    <property type="protein sequence ID" value="CAF4753739.1"/>
    <property type="molecule type" value="Genomic_DNA"/>
</dbReference>
<evidence type="ECO:0000313" key="5">
    <source>
        <dbReference type="EMBL" id="CAF4425103.1"/>
    </source>
</evidence>
<feature type="transmembrane region" description="Helical" evidence="1">
    <location>
        <begin position="6"/>
        <end position="27"/>
    </location>
</feature>